<sequence>MQLKSQLDITNPLILPVDCKAFKAFYSKIVEKQAEQIVLTKV</sequence>
<accession>S7X0Y9</accession>
<evidence type="ECO:0000313" key="2">
    <source>
        <dbReference type="Proteomes" id="UP000014962"/>
    </source>
</evidence>
<dbReference type="AlphaFoldDB" id="S7X0Y9"/>
<dbReference type="RefSeq" id="WP_020895194.1">
    <property type="nucleotide sequence ID" value="NZ_ATMR01000102.1"/>
</dbReference>
<evidence type="ECO:0000313" key="1">
    <source>
        <dbReference type="EMBL" id="EPR72669.1"/>
    </source>
</evidence>
<keyword evidence="2" id="KW-1185">Reference proteome</keyword>
<dbReference type="STRING" id="641526.ADIWIN_2282"/>
<protein>
    <submittedName>
        <fullName evidence="1">Uncharacterized protein</fullName>
    </submittedName>
</protein>
<reference evidence="1 2" key="1">
    <citation type="journal article" date="2013" name="Genome Announc.">
        <title>Draft Genome Sequence of Winogradskyella psychrotolerans RS-3T, Isolated from the Marine Transect of Kongsfjorden, Ny-Alesund, Svalbard, Arctic Ocean.</title>
        <authorList>
            <person name="Kumar Pinnaka A."/>
            <person name="Ara S."/>
            <person name="Singh A."/>
            <person name="Shivaji S."/>
        </authorList>
    </citation>
    <scope>NUCLEOTIDE SEQUENCE [LARGE SCALE GENOMIC DNA]</scope>
    <source>
        <strain evidence="1 2">RS-3</strain>
    </source>
</reference>
<organism evidence="1 2">
    <name type="scientific">Winogradskyella psychrotolerans RS-3</name>
    <dbReference type="NCBI Taxonomy" id="641526"/>
    <lineage>
        <taxon>Bacteria</taxon>
        <taxon>Pseudomonadati</taxon>
        <taxon>Bacteroidota</taxon>
        <taxon>Flavobacteriia</taxon>
        <taxon>Flavobacteriales</taxon>
        <taxon>Flavobacteriaceae</taxon>
        <taxon>Winogradskyella</taxon>
    </lineage>
</organism>
<dbReference type="Proteomes" id="UP000014962">
    <property type="component" value="Unassembled WGS sequence"/>
</dbReference>
<gene>
    <name evidence="1" type="ORF">ADIWIN_2282</name>
</gene>
<proteinExistence type="predicted"/>
<dbReference type="EMBL" id="ATMR01000102">
    <property type="protein sequence ID" value="EPR72669.1"/>
    <property type="molecule type" value="Genomic_DNA"/>
</dbReference>
<comment type="caution">
    <text evidence="1">The sequence shown here is derived from an EMBL/GenBank/DDBJ whole genome shotgun (WGS) entry which is preliminary data.</text>
</comment>
<name>S7X0Y9_9FLAO</name>